<dbReference type="HAMAP" id="MF_02020">
    <property type="entry name" value="Mpl"/>
    <property type="match status" value="1"/>
</dbReference>
<keyword evidence="7 9" id="KW-0131">Cell cycle</keyword>
<dbReference type="Pfam" id="PF08245">
    <property type="entry name" value="Mur_ligase_M"/>
    <property type="match status" value="1"/>
</dbReference>
<dbReference type="InterPro" id="IPR004101">
    <property type="entry name" value="Mur_ligase_C"/>
</dbReference>
<dbReference type="GO" id="GO:0009252">
    <property type="term" value="P:peptidoglycan biosynthetic process"/>
    <property type="evidence" value="ECO:0007669"/>
    <property type="project" value="UniProtKB-KW"/>
</dbReference>
<keyword evidence="9" id="KW-0460">Magnesium</keyword>
<keyword evidence="5 9" id="KW-0133">Cell shape</keyword>
<proteinExistence type="inferred from homology"/>
<reference evidence="13 14" key="1">
    <citation type="submission" date="2006-11" db="EMBL/GenBank/DDBJ databases">
        <authorList>
            <person name="Giovannoni S."/>
            <person name="Vergin K."/>
            <person name="Ferriera S."/>
            <person name="Johnson J."/>
            <person name="Kravitz S."/>
            <person name="Beeson K."/>
            <person name="Sutton G."/>
            <person name="Rogers Y.-H."/>
            <person name="Friedman R."/>
            <person name="Frazier M."/>
            <person name="Venter J.C."/>
        </authorList>
    </citation>
    <scope>NUCLEOTIDE SEQUENCE [LARGE SCALE GENOMIC DNA]</scope>
    <source>
        <strain evidence="13 14">HTCC2181</strain>
    </source>
</reference>
<evidence type="ECO:0000256" key="3">
    <source>
        <dbReference type="ARBA" id="ARBA00022741"/>
    </source>
</evidence>
<dbReference type="GO" id="GO:0071555">
    <property type="term" value="P:cell wall organization"/>
    <property type="evidence" value="ECO:0007669"/>
    <property type="project" value="UniProtKB-KW"/>
</dbReference>
<evidence type="ECO:0000313" key="14">
    <source>
        <dbReference type="Proteomes" id="UP000054262"/>
    </source>
</evidence>
<evidence type="ECO:0000313" key="13">
    <source>
        <dbReference type="EMBL" id="EAV46653.1"/>
    </source>
</evidence>
<dbReference type="Pfam" id="PF02875">
    <property type="entry name" value="Mur_ligase_C"/>
    <property type="match status" value="1"/>
</dbReference>
<dbReference type="GO" id="GO:0009254">
    <property type="term" value="P:peptidoglycan turnover"/>
    <property type="evidence" value="ECO:0007669"/>
    <property type="project" value="UniProtKB-UniRule"/>
</dbReference>
<comment type="function">
    <text evidence="9">Reutilizes the intact tripeptide L-alanyl-gamma-D-glutamyl-meso-diaminopimelate by linking it to UDP-N-acetylmuramate.</text>
</comment>
<evidence type="ECO:0000259" key="11">
    <source>
        <dbReference type="Pfam" id="PF02875"/>
    </source>
</evidence>
<dbReference type="SUPFAM" id="SSF53244">
    <property type="entry name" value="MurD-like peptide ligases, peptide-binding domain"/>
    <property type="match status" value="1"/>
</dbReference>
<organism evidence="13 14">
    <name type="scientific">Methylophilales bacterium HTCC2181</name>
    <dbReference type="NCBI Taxonomy" id="383631"/>
    <lineage>
        <taxon>Bacteria</taxon>
        <taxon>Pseudomonadati</taxon>
        <taxon>Pseudomonadota</taxon>
        <taxon>Betaproteobacteria</taxon>
        <taxon>Nitrosomonadales</taxon>
        <taxon>OM43 clade</taxon>
    </lineage>
</organism>
<dbReference type="Pfam" id="PF01225">
    <property type="entry name" value="Mur_ligase"/>
    <property type="match status" value="1"/>
</dbReference>
<dbReference type="InterPro" id="IPR000713">
    <property type="entry name" value="Mur_ligase_N"/>
</dbReference>
<evidence type="ECO:0000256" key="5">
    <source>
        <dbReference type="ARBA" id="ARBA00022960"/>
    </source>
</evidence>
<dbReference type="SUPFAM" id="SSF53623">
    <property type="entry name" value="MurD-like peptide ligases, catalytic domain"/>
    <property type="match status" value="1"/>
</dbReference>
<dbReference type="InterPro" id="IPR005757">
    <property type="entry name" value="Mpl"/>
</dbReference>
<keyword evidence="8 9" id="KW-0961">Cell wall biogenesis/degradation</keyword>
<dbReference type="OrthoDB" id="9804126at2"/>
<protein>
    <recommendedName>
        <fullName evidence="9">UDP-N-acetylmuramate--L-alanyl-gamma-D-glutamyl-meso-2,6-diaminoheptandioate ligase</fullName>
        <ecNumber evidence="9">6.3.2.45</ecNumber>
    </recommendedName>
    <alternativeName>
        <fullName evidence="9">Murein peptide ligase</fullName>
    </alternativeName>
    <alternativeName>
        <fullName evidence="9">UDP-N-acetylmuramate:L-alanyl-gamma-D-glutamyl-meso-diaminopimelate ligase</fullName>
    </alternativeName>
</protein>
<dbReference type="GO" id="GO:0106418">
    <property type="term" value="F:UDP-N-acetylmuramate-L-alanyl-gamma-D-glutamyl-meso-2,6-diaminoheptanedioate ligase activity"/>
    <property type="evidence" value="ECO:0007669"/>
    <property type="project" value="UniProtKB-EC"/>
</dbReference>
<dbReference type="NCBIfam" id="TIGR01081">
    <property type="entry name" value="mpl"/>
    <property type="match status" value="1"/>
</dbReference>
<dbReference type="GO" id="GO:0005524">
    <property type="term" value="F:ATP binding"/>
    <property type="evidence" value="ECO:0007669"/>
    <property type="project" value="UniProtKB-UniRule"/>
</dbReference>
<comment type="cofactor">
    <cofactor evidence="9">
        <name>Mg(2+)</name>
        <dbReference type="ChEBI" id="CHEBI:18420"/>
    </cofactor>
</comment>
<keyword evidence="4 9" id="KW-0067">ATP-binding</keyword>
<comment type="similarity">
    <text evidence="9">Belongs to the MurCDEF family. Mpl subfamily.</text>
</comment>
<keyword evidence="6 9" id="KW-0573">Peptidoglycan synthesis</keyword>
<keyword evidence="1 9" id="KW-0436">Ligase</keyword>
<evidence type="ECO:0000256" key="1">
    <source>
        <dbReference type="ARBA" id="ARBA00022598"/>
    </source>
</evidence>
<dbReference type="GO" id="GO:0008360">
    <property type="term" value="P:regulation of cell shape"/>
    <property type="evidence" value="ECO:0007669"/>
    <property type="project" value="UniProtKB-KW"/>
</dbReference>
<dbReference type="InterPro" id="IPR013221">
    <property type="entry name" value="Mur_ligase_cen"/>
</dbReference>
<dbReference type="AlphaFoldDB" id="A0P543"/>
<feature type="domain" description="Mur ligase central" evidence="12">
    <location>
        <begin position="108"/>
        <end position="296"/>
    </location>
</feature>
<evidence type="ECO:0000256" key="4">
    <source>
        <dbReference type="ARBA" id="ARBA00022840"/>
    </source>
</evidence>
<sequence>MHIHILGICGTFMAGLASLAKSQGLTVTGCDQNVYPPMSTQLEAQDIKIIEGFDPSQTALNPDVFIIGNVITRGNDLMESILNKNLPYQSGPQWLYENLLHDKWVLAVAGTHGKTTTTAMLAWILESNGLAPGYLIGGVPGNFSSSARIPDNTSKNAPSFFVIEADEYDTAFFDKRSKFVHYHPRTLILNNLEFDHADIFDDLEHIKKHVHHLVRTIPEHGRIICNAESRALEETIKMGLWSEIEYFSHDKEWSYQWQEDKQSIDIFYQAKKQGSLTWNLIGHHNASNALAAIAAARHVGVSPAQSIQALSSFKGVKKRMEKIAQLKNGVQIYDDFAHHPSAIQTTLKGLNQTKKSGRIVVVIEPRSNTMKLGSMKTDLLMSLEVADQVYCYTNNLTWDAHKLFKGYPKAIVSDNINDIAQAIVDNHQSKDHIIFMSNGNFSGIQSKVIALFQ</sequence>
<dbReference type="EC" id="6.3.2.45" evidence="9"/>
<gene>
    <name evidence="9" type="primary">mpl</name>
    <name evidence="13" type="ORF">MB2181_01230</name>
</gene>
<keyword evidence="3 9" id="KW-0547">Nucleotide-binding</keyword>
<name>A0P543_9PROT</name>
<evidence type="ECO:0000259" key="12">
    <source>
        <dbReference type="Pfam" id="PF08245"/>
    </source>
</evidence>
<comment type="catalytic activity">
    <reaction evidence="9">
        <text>UDP-N-acetyl-alpha-D-muramate + L-alanyl-gamma-D-glutamyl-meso-2,6-diaminopimelate + ATP = UDP-N-acetyl-alpha-D-muramoyl-L-alanyl-gamma-D-glutamyl-meso-2,6-diaminopimelate + ADP + phosphate + H(+)</text>
        <dbReference type="Rhea" id="RHEA:29563"/>
        <dbReference type="ChEBI" id="CHEBI:15378"/>
        <dbReference type="ChEBI" id="CHEBI:30616"/>
        <dbReference type="ChEBI" id="CHEBI:43474"/>
        <dbReference type="ChEBI" id="CHEBI:61401"/>
        <dbReference type="ChEBI" id="CHEBI:70757"/>
        <dbReference type="ChEBI" id="CHEBI:83905"/>
        <dbReference type="ChEBI" id="CHEBI:456216"/>
        <dbReference type="EC" id="6.3.2.45"/>
    </reaction>
</comment>
<evidence type="ECO:0000259" key="10">
    <source>
        <dbReference type="Pfam" id="PF01225"/>
    </source>
</evidence>
<dbReference type="InterPro" id="IPR050061">
    <property type="entry name" value="MurCDEF_pg_biosynth"/>
</dbReference>
<evidence type="ECO:0000256" key="9">
    <source>
        <dbReference type="HAMAP-Rule" id="MF_02020"/>
    </source>
</evidence>
<dbReference type="EMBL" id="AAUX01000001">
    <property type="protein sequence ID" value="EAV46653.1"/>
    <property type="molecule type" value="Genomic_DNA"/>
</dbReference>
<keyword evidence="2 9" id="KW-0132">Cell division</keyword>
<evidence type="ECO:0000256" key="8">
    <source>
        <dbReference type="ARBA" id="ARBA00023316"/>
    </source>
</evidence>
<keyword evidence="14" id="KW-1185">Reference proteome</keyword>
<evidence type="ECO:0000256" key="2">
    <source>
        <dbReference type="ARBA" id="ARBA00022618"/>
    </source>
</evidence>
<dbReference type="PANTHER" id="PTHR43445:SF5">
    <property type="entry name" value="UDP-N-ACETYLMURAMATE--L-ALANYL-GAMMA-D-GLUTAMYL-MESO-2,6-DIAMINOHEPTANDIOATE LIGASE"/>
    <property type="match status" value="1"/>
</dbReference>
<feature type="domain" description="Mur ligase N-terminal catalytic" evidence="10">
    <location>
        <begin position="2"/>
        <end position="98"/>
    </location>
</feature>
<accession>A0P543</accession>
<comment type="caution">
    <text evidence="13">The sequence shown here is derived from an EMBL/GenBank/DDBJ whole genome shotgun (WGS) entry which is preliminary data.</text>
</comment>
<comment type="pathway">
    <text evidence="9">Cell wall biogenesis; peptidoglycan recycling.</text>
</comment>
<dbReference type="UniPathway" id="UPA00544"/>
<dbReference type="Gene3D" id="3.40.50.720">
    <property type="entry name" value="NAD(P)-binding Rossmann-like Domain"/>
    <property type="match status" value="1"/>
</dbReference>
<evidence type="ECO:0000256" key="7">
    <source>
        <dbReference type="ARBA" id="ARBA00023306"/>
    </source>
</evidence>
<dbReference type="Proteomes" id="UP000054262">
    <property type="component" value="Unassembled WGS sequence"/>
</dbReference>
<feature type="binding site" evidence="9">
    <location>
        <begin position="110"/>
        <end position="116"/>
    </location>
    <ligand>
        <name>ATP</name>
        <dbReference type="ChEBI" id="CHEBI:30616"/>
    </ligand>
</feature>
<dbReference type="SUPFAM" id="SSF51984">
    <property type="entry name" value="MurCD N-terminal domain"/>
    <property type="match status" value="1"/>
</dbReference>
<dbReference type="PANTHER" id="PTHR43445">
    <property type="entry name" value="UDP-N-ACETYLMURAMATE--L-ALANINE LIGASE-RELATED"/>
    <property type="match status" value="1"/>
</dbReference>
<dbReference type="InterPro" id="IPR036565">
    <property type="entry name" value="Mur-like_cat_sf"/>
</dbReference>
<dbReference type="InterPro" id="IPR036615">
    <property type="entry name" value="Mur_ligase_C_dom_sf"/>
</dbReference>
<dbReference type="Gene3D" id="3.40.1190.10">
    <property type="entry name" value="Mur-like, catalytic domain"/>
    <property type="match status" value="1"/>
</dbReference>
<dbReference type="Gene3D" id="3.90.190.20">
    <property type="entry name" value="Mur ligase, C-terminal domain"/>
    <property type="match status" value="1"/>
</dbReference>
<dbReference type="GO" id="GO:0051301">
    <property type="term" value="P:cell division"/>
    <property type="evidence" value="ECO:0007669"/>
    <property type="project" value="UniProtKB-KW"/>
</dbReference>
<feature type="domain" description="Mur ligase C-terminal" evidence="11">
    <location>
        <begin position="319"/>
        <end position="439"/>
    </location>
</feature>
<evidence type="ECO:0000256" key="6">
    <source>
        <dbReference type="ARBA" id="ARBA00022984"/>
    </source>
</evidence>